<dbReference type="AlphaFoldDB" id="A0AAE3VMY4"/>
<keyword evidence="2" id="KW-1185">Reference proteome</keyword>
<accession>A0AAE3VMY4</accession>
<evidence type="ECO:0000313" key="1">
    <source>
        <dbReference type="EMBL" id="MDQ0314883.1"/>
    </source>
</evidence>
<name>A0AAE3VMY4_9HYPH</name>
<dbReference type="EMBL" id="JAUSUL010000001">
    <property type="protein sequence ID" value="MDQ0314883.1"/>
    <property type="molecule type" value="Genomic_DNA"/>
</dbReference>
<sequence length="255" mass="27849">MRQCIIVGNDRGGVGKDLVSELLWRSAQELDPSARLIEVETAPRLSRIIDAAEWIEVQHASHEEIYHNPDVVFSAMDALGERVLAGPPTVCCLGANLTSALLKWGESTGAAYLGAGENLLWVVPLTMNRASLASGLQALWSMGQLFPRARRLAVLNEAVAQFPAGDQNIARRLREARGEWGEIETVRLGRMSAPAWGYMQNIGSLQRISELSYKDLVNIGLPVGVSTRSLALFDQWLSEAESQMAAVLSHEEVSS</sequence>
<protein>
    <submittedName>
        <fullName evidence="1">Uncharacterized protein</fullName>
    </submittedName>
</protein>
<dbReference type="RefSeq" id="WP_306884669.1">
    <property type="nucleotide sequence ID" value="NZ_JAUSUL010000001.1"/>
</dbReference>
<proteinExistence type="predicted"/>
<comment type="caution">
    <text evidence="1">The sequence shown here is derived from an EMBL/GenBank/DDBJ whole genome shotgun (WGS) entry which is preliminary data.</text>
</comment>
<evidence type="ECO:0000313" key="2">
    <source>
        <dbReference type="Proteomes" id="UP001229244"/>
    </source>
</evidence>
<organism evidence="1 2">
    <name type="scientific">Amorphus orientalis</name>
    <dbReference type="NCBI Taxonomy" id="649198"/>
    <lineage>
        <taxon>Bacteria</taxon>
        <taxon>Pseudomonadati</taxon>
        <taxon>Pseudomonadota</taxon>
        <taxon>Alphaproteobacteria</taxon>
        <taxon>Hyphomicrobiales</taxon>
        <taxon>Amorphaceae</taxon>
        <taxon>Amorphus</taxon>
    </lineage>
</organism>
<reference evidence="1" key="1">
    <citation type="submission" date="2023-07" db="EMBL/GenBank/DDBJ databases">
        <title>Genomic Encyclopedia of Type Strains, Phase IV (KMG-IV): sequencing the most valuable type-strain genomes for metagenomic binning, comparative biology and taxonomic classification.</title>
        <authorList>
            <person name="Goeker M."/>
        </authorList>
    </citation>
    <scope>NUCLEOTIDE SEQUENCE</scope>
    <source>
        <strain evidence="1">DSM 21202</strain>
    </source>
</reference>
<dbReference type="Proteomes" id="UP001229244">
    <property type="component" value="Unassembled WGS sequence"/>
</dbReference>
<gene>
    <name evidence="1" type="ORF">J2S73_001320</name>
</gene>